<evidence type="ECO:0000259" key="7">
    <source>
        <dbReference type="Pfam" id="PF09335"/>
    </source>
</evidence>
<evidence type="ECO:0000313" key="8">
    <source>
        <dbReference type="EMBL" id="GGH73161.1"/>
    </source>
</evidence>
<comment type="similarity">
    <text evidence="6">Belongs to the TVP38/TMEM64 family.</text>
</comment>
<evidence type="ECO:0000256" key="6">
    <source>
        <dbReference type="RuleBase" id="RU366058"/>
    </source>
</evidence>
<proteinExistence type="inferred from homology"/>
<comment type="subcellular location">
    <subcellularLocation>
        <location evidence="1 6">Cell membrane</location>
        <topology evidence="1 6">Multi-pass membrane protein</topology>
    </subcellularLocation>
</comment>
<evidence type="ECO:0000256" key="1">
    <source>
        <dbReference type="ARBA" id="ARBA00004651"/>
    </source>
</evidence>
<dbReference type="Pfam" id="PF09335">
    <property type="entry name" value="VTT_dom"/>
    <property type="match status" value="1"/>
</dbReference>
<name>A0A8J3EJS9_9BACI</name>
<evidence type="ECO:0000256" key="2">
    <source>
        <dbReference type="ARBA" id="ARBA00022475"/>
    </source>
</evidence>
<organism evidence="8 9">
    <name type="scientific">Compostibacillus humi</name>
    <dbReference type="NCBI Taxonomy" id="1245525"/>
    <lineage>
        <taxon>Bacteria</taxon>
        <taxon>Bacillati</taxon>
        <taxon>Bacillota</taxon>
        <taxon>Bacilli</taxon>
        <taxon>Bacillales</taxon>
        <taxon>Bacillaceae</taxon>
        <taxon>Compostibacillus</taxon>
    </lineage>
</organism>
<evidence type="ECO:0000313" key="9">
    <source>
        <dbReference type="Proteomes" id="UP000602050"/>
    </source>
</evidence>
<evidence type="ECO:0000256" key="4">
    <source>
        <dbReference type="ARBA" id="ARBA00022989"/>
    </source>
</evidence>
<dbReference type="PANTHER" id="PTHR12677">
    <property type="entry name" value="GOLGI APPARATUS MEMBRANE PROTEIN TVP38-RELATED"/>
    <property type="match status" value="1"/>
</dbReference>
<accession>A0A8J3EJS9</accession>
<keyword evidence="2 6" id="KW-1003">Cell membrane</keyword>
<dbReference type="Proteomes" id="UP000602050">
    <property type="component" value="Unassembled WGS sequence"/>
</dbReference>
<dbReference type="RefSeq" id="WP_188391355.1">
    <property type="nucleotide sequence ID" value="NZ_BMEV01000014.1"/>
</dbReference>
<reference evidence="8" key="1">
    <citation type="journal article" date="2014" name="Int. J. Syst. Evol. Microbiol.">
        <title>Complete genome sequence of Corynebacterium casei LMG S-19264T (=DSM 44701T), isolated from a smear-ripened cheese.</title>
        <authorList>
            <consortium name="US DOE Joint Genome Institute (JGI-PGF)"/>
            <person name="Walter F."/>
            <person name="Albersmeier A."/>
            <person name="Kalinowski J."/>
            <person name="Ruckert C."/>
        </authorList>
    </citation>
    <scope>NUCLEOTIDE SEQUENCE</scope>
    <source>
        <strain evidence="8">CGMCC 1.12360</strain>
    </source>
</reference>
<evidence type="ECO:0000256" key="3">
    <source>
        <dbReference type="ARBA" id="ARBA00022692"/>
    </source>
</evidence>
<feature type="transmembrane region" description="Helical" evidence="6">
    <location>
        <begin position="150"/>
        <end position="168"/>
    </location>
</feature>
<feature type="domain" description="VTT" evidence="7">
    <location>
        <begin position="53"/>
        <end position="170"/>
    </location>
</feature>
<feature type="transmembrane region" description="Helical" evidence="6">
    <location>
        <begin position="180"/>
        <end position="196"/>
    </location>
</feature>
<keyword evidence="4 6" id="KW-1133">Transmembrane helix</keyword>
<dbReference type="InterPro" id="IPR015414">
    <property type="entry name" value="TMEM64"/>
</dbReference>
<dbReference type="PANTHER" id="PTHR12677:SF55">
    <property type="entry name" value="UNDECAPRENYL PHOSPHATE TRANSPORTER SAOUHSC_00901-RELATED"/>
    <property type="match status" value="1"/>
</dbReference>
<feature type="transmembrane region" description="Helical" evidence="6">
    <location>
        <begin position="40"/>
        <end position="59"/>
    </location>
</feature>
<dbReference type="AlphaFoldDB" id="A0A8J3EJS9"/>
<protein>
    <recommendedName>
        <fullName evidence="6">TVP38/TMEM64 family membrane protein</fullName>
    </recommendedName>
</protein>
<sequence>MYMMNITFSNWQIMWQKEGTEEFILQLLNQYEGLGPLPGFLFPFIEAFLPFLPLIVFVLTNAAAYGLLEGFLLSWLGASSGAITVFLVIRRLSKTKWVKKIKQNRQVKIVTSWVERRGFGPLFLLLVFPFSPSSVINVVAGLSKVSIQQFALAVLMGKSVMIFTISYVGSSIMEFAEKPVRTIVVLIIIVLFWMFGKRLEKKLQEKGQKELAMAEKEKYE</sequence>
<dbReference type="InterPro" id="IPR032816">
    <property type="entry name" value="VTT_dom"/>
</dbReference>
<dbReference type="EMBL" id="BMEV01000014">
    <property type="protein sequence ID" value="GGH73161.1"/>
    <property type="molecule type" value="Genomic_DNA"/>
</dbReference>
<feature type="transmembrane region" description="Helical" evidence="6">
    <location>
        <begin position="122"/>
        <end position="143"/>
    </location>
</feature>
<reference evidence="8" key="2">
    <citation type="submission" date="2020-09" db="EMBL/GenBank/DDBJ databases">
        <authorList>
            <person name="Sun Q."/>
            <person name="Zhou Y."/>
        </authorList>
    </citation>
    <scope>NUCLEOTIDE SEQUENCE</scope>
    <source>
        <strain evidence="8">CGMCC 1.12360</strain>
    </source>
</reference>
<keyword evidence="5 6" id="KW-0472">Membrane</keyword>
<keyword evidence="3 6" id="KW-0812">Transmembrane</keyword>
<keyword evidence="9" id="KW-1185">Reference proteome</keyword>
<gene>
    <name evidence="8" type="ORF">GCM10010978_10760</name>
</gene>
<comment type="caution">
    <text evidence="8">The sequence shown here is derived from an EMBL/GenBank/DDBJ whole genome shotgun (WGS) entry which is preliminary data.</text>
</comment>
<evidence type="ECO:0000256" key="5">
    <source>
        <dbReference type="ARBA" id="ARBA00023136"/>
    </source>
</evidence>
<feature type="transmembrane region" description="Helical" evidence="6">
    <location>
        <begin position="71"/>
        <end position="89"/>
    </location>
</feature>
<dbReference type="GO" id="GO:0005886">
    <property type="term" value="C:plasma membrane"/>
    <property type="evidence" value="ECO:0007669"/>
    <property type="project" value="UniProtKB-SubCell"/>
</dbReference>